<dbReference type="EMBL" id="CM039172">
    <property type="protein sequence ID" value="KAH9782064.1"/>
    <property type="molecule type" value="Genomic_DNA"/>
</dbReference>
<evidence type="ECO:0000313" key="2">
    <source>
        <dbReference type="Proteomes" id="UP000829398"/>
    </source>
</evidence>
<accession>A0ACB8M8T5</accession>
<gene>
    <name evidence="1" type="ORF">KPL71_008729</name>
</gene>
<evidence type="ECO:0000313" key="1">
    <source>
        <dbReference type="EMBL" id="KAH9782064.1"/>
    </source>
</evidence>
<name>A0ACB8M8T5_CITSI</name>
<keyword evidence="2" id="KW-1185">Reference proteome</keyword>
<sequence>MKFKLKTSDHMPPVTIQTNDDVEFFLEEVASGMEFRNPLCITFERISISTVPVDRQPSPRPSWEESHAFSSYVPPSFPILSNNFTIADESPIECLPTTQPTDEQEAVNEFVTGADCLDEPPLAVDSTLGDNTPATISSRTSNNAHVPRINLLASSSNLLSIEISGDTDVSMVKEVFESKEELQEKLKALAVKKRLKGCNMFEIRKYYNVHTCSLDSQEKEHRQTSSKLVGQNFQHKFDGASSSYKPADIRQDFQKEFGYEISYHKVWRAREFAMEMVRVTPADSYHLLPSHVIAVDGTFMKGKYKGTLFIATSLDGNNQLYPVAFGVDDIDVGALFELAAKAYQPIKFTQYMNDIRSVSLNVHQYLTDAGYEKCACSHFKGRRYGIMTTNIAERSDVLSLNFIVILNSEVSISITSAIFSTNAAYVVDRGVPTAIPSEDTRDNFTSHLYSALSQKSIETFINRGDEISQSLVDAIEASAISLIIFSEGYASSRWFFDKLVKILQCKRVYGQIVLPVFYGVDPAPVKWPTGSYGDSFLKLEERFKENSEKLQTWRNALKEVAGLSGFHSQNIRPESELVKEVVNQILKRLAEMSPCSNKNQLVGVESRVEEIESLLEESQRPGGLGCLQQKLLSKLLQDDNVIPDIALSFKRLSRRKVLIVLDDVTCFRQIKSLIGSLDWCMAESRIIKTTRNQQVLRNCCVKEKYEMKELGDDHALELFSRHAFKQNNPHIGFEELSSRVIQYAQGVPLATEILGCFLFEKEKQFWESAINILKRIPNMEIQKVLKISFDGLDDEKKNIVLDIACFFKWKNKDLVIKFLNACGFTAQTGISSLVDKSLICMHSNNITMHDLLQEMGREIVRQESTNDPAKRSWLWHHEDIIKVITSNTKIISACNIFTKTPNPSFSQHLNTLVVLNLRDCKSLKSLPAGIHLEFLKELDLSGCSKLKRLPDISSAANIEEMFLNGTAIEELPSSIECLYKLLHLDLEDCKSLKSLPSGLCKLKSLKYLTLNGCSILQRLNFDIWSILPLVLTTFIYVYKFFVETSAASGDDWKSAFDAAADGPVKPSQLLSFCIQLS</sequence>
<protein>
    <submittedName>
        <fullName evidence="1">ADP-ribosyl cyclase/cyclic ADP-ribose hydrolase</fullName>
    </submittedName>
</protein>
<comment type="caution">
    <text evidence="1">The sequence shown here is derived from an EMBL/GenBank/DDBJ whole genome shotgun (WGS) entry which is preliminary data.</text>
</comment>
<reference evidence="2" key="1">
    <citation type="journal article" date="2023" name="Hortic. Res.">
        <title>A chromosome-level phased genome enabling allele-level studies in sweet orange: a case study on citrus Huanglongbing tolerance.</title>
        <authorList>
            <person name="Wu B."/>
            <person name="Yu Q."/>
            <person name="Deng Z."/>
            <person name="Duan Y."/>
            <person name="Luo F."/>
            <person name="Gmitter F. Jr."/>
        </authorList>
    </citation>
    <scope>NUCLEOTIDE SEQUENCE [LARGE SCALE GENOMIC DNA]</scope>
    <source>
        <strain evidence="2">cv. Valencia</strain>
    </source>
</reference>
<dbReference type="Proteomes" id="UP000829398">
    <property type="component" value="Chromosome 3"/>
</dbReference>
<keyword evidence="1" id="KW-0378">Hydrolase</keyword>
<organism evidence="1 2">
    <name type="scientific">Citrus sinensis</name>
    <name type="common">Sweet orange</name>
    <name type="synonym">Citrus aurantium var. sinensis</name>
    <dbReference type="NCBI Taxonomy" id="2711"/>
    <lineage>
        <taxon>Eukaryota</taxon>
        <taxon>Viridiplantae</taxon>
        <taxon>Streptophyta</taxon>
        <taxon>Embryophyta</taxon>
        <taxon>Tracheophyta</taxon>
        <taxon>Spermatophyta</taxon>
        <taxon>Magnoliopsida</taxon>
        <taxon>eudicotyledons</taxon>
        <taxon>Gunneridae</taxon>
        <taxon>Pentapetalae</taxon>
        <taxon>rosids</taxon>
        <taxon>malvids</taxon>
        <taxon>Sapindales</taxon>
        <taxon>Rutaceae</taxon>
        <taxon>Aurantioideae</taxon>
        <taxon>Citrus</taxon>
    </lineage>
</organism>
<proteinExistence type="predicted"/>